<name>B8KSX0_9GAMM</name>
<protein>
    <recommendedName>
        <fullName evidence="3">DUF3445 domain-containing protein</fullName>
    </recommendedName>
</protein>
<dbReference type="AlphaFoldDB" id="B8KSX0"/>
<proteinExistence type="predicted"/>
<gene>
    <name evidence="1" type="ORF">NOR51B_2013</name>
</gene>
<evidence type="ECO:0008006" key="3">
    <source>
        <dbReference type="Google" id="ProtNLM"/>
    </source>
</evidence>
<sequence length="253" mass="28929">MGMVPMGDQWIDFDTDVAAWKAHKLEQRELRGDRVYRVLPEALDAAQELSAMIADLPEVDGAALASGGIAAEERLWRASLQVPDDLIIMLPGDDEGYRLVAASLCSPSHWKLPEKIGKPIRRVHDPIPRVHDTLSPKIDRFFDRIHPDNPVERHNWSIQCPPELFADSRYDRDAVPEDAPLFYRAERQTLRRLPRSNAVAFTIRIYMTPLDDFPEGFGELFAAIDNTPEELAVYKGLPRYTAALKRYRDRQNR</sequence>
<reference evidence="2" key="1">
    <citation type="journal article" date="2013" name="BMC Microbiol.">
        <title>Taxonomy and evolution of bacteriochlorophyll a-containing members of the OM60/NOR5 clade of marine gammaproteobacteria: description of Luminiphilus syltensis gen. nov., sp. nov., reclassification of Haliea rubra as Pseudohaliea rubra gen. nov., comb. nov., and emendation of Chromatocurvus halotolerans.</title>
        <authorList>
            <person name="Spring S."/>
            <person name="Riedel T."/>
            <person name="Sproer C."/>
            <person name="Yan S."/>
            <person name="Harder J."/>
            <person name="Fuchs B.M."/>
        </authorList>
    </citation>
    <scope>NUCLEOTIDE SEQUENCE [LARGE SCALE GENOMIC DNA]</scope>
    <source>
        <strain evidence="2">NOR51-B</strain>
    </source>
</reference>
<dbReference type="Proteomes" id="UP000004699">
    <property type="component" value="Unassembled WGS sequence"/>
</dbReference>
<evidence type="ECO:0000313" key="1">
    <source>
        <dbReference type="EMBL" id="EED36065.1"/>
    </source>
</evidence>
<dbReference type="Pfam" id="PF11927">
    <property type="entry name" value="HODM_asu-like"/>
    <property type="match status" value="1"/>
</dbReference>
<dbReference type="eggNOG" id="ENOG502Z7ZS">
    <property type="taxonomic scope" value="Bacteria"/>
</dbReference>
<dbReference type="InterPro" id="IPR021848">
    <property type="entry name" value="HODM_asu-like"/>
</dbReference>
<organism evidence="1 2">
    <name type="scientific">Luminiphilus syltensis NOR5-1B</name>
    <dbReference type="NCBI Taxonomy" id="565045"/>
    <lineage>
        <taxon>Bacteria</taxon>
        <taxon>Pseudomonadati</taxon>
        <taxon>Pseudomonadota</taxon>
        <taxon>Gammaproteobacteria</taxon>
        <taxon>Cellvibrionales</taxon>
        <taxon>Halieaceae</taxon>
        <taxon>Luminiphilus</taxon>
    </lineage>
</organism>
<dbReference type="STRING" id="565045.NOR51B_2013"/>
<dbReference type="HOGENOM" id="CLU_025462_1_0_6"/>
<evidence type="ECO:0000313" key="2">
    <source>
        <dbReference type="Proteomes" id="UP000004699"/>
    </source>
</evidence>
<dbReference type="EMBL" id="DS999411">
    <property type="protein sequence ID" value="EED36065.1"/>
    <property type="molecule type" value="Genomic_DNA"/>
</dbReference>
<keyword evidence="2" id="KW-1185">Reference proteome</keyword>
<accession>B8KSX0</accession>